<dbReference type="AlphaFoldDB" id="K9IV67"/>
<protein>
    <submittedName>
        <fullName evidence="2">Putative secreted protein</fullName>
    </submittedName>
</protein>
<evidence type="ECO:0000313" key="2">
    <source>
        <dbReference type="EMBL" id="JAA53403.1"/>
    </source>
</evidence>
<dbReference type="EMBL" id="GABZ01000122">
    <property type="protein sequence ID" value="JAA53403.1"/>
    <property type="molecule type" value="mRNA"/>
</dbReference>
<feature type="non-terminal residue" evidence="2">
    <location>
        <position position="80"/>
    </location>
</feature>
<sequence>MFHFMLFIFLNIIYAITVVLIFHPLPPYTQPAPTPTVSPHANHYPCSWVIHVCSLTNPFTFQSVLIFSPPSCSCQPAPDS</sequence>
<organism evidence="2">
    <name type="scientific">Desmodus rotundus</name>
    <name type="common">Vampire bat</name>
    <dbReference type="NCBI Taxonomy" id="9430"/>
    <lineage>
        <taxon>Eukaryota</taxon>
        <taxon>Metazoa</taxon>
        <taxon>Chordata</taxon>
        <taxon>Craniata</taxon>
        <taxon>Vertebrata</taxon>
        <taxon>Euteleostomi</taxon>
        <taxon>Mammalia</taxon>
        <taxon>Eutheria</taxon>
        <taxon>Laurasiatheria</taxon>
        <taxon>Chiroptera</taxon>
        <taxon>Yangochiroptera</taxon>
        <taxon>Phyllostomidae</taxon>
        <taxon>Desmodontinae</taxon>
        <taxon>Desmodus</taxon>
    </lineage>
</organism>
<reference evidence="2" key="1">
    <citation type="submission" date="2012-11" db="EMBL/GenBank/DDBJ databases">
        <title>The Vampirome: Transcriptome and Proteome Analysis of the Submandibular and Accessory Glands of the Vampire Bat and Vector of Human Rabies, Desmodus rotundus.</title>
        <authorList>
            <person name="Francischetti I.M.B."/>
            <person name="Assumpcao T.C.F."/>
            <person name="Ma D."/>
            <person name="Vicente E.C."/>
            <person name="Ribeiro J.M.C."/>
        </authorList>
    </citation>
    <scope>NUCLEOTIDE SEQUENCE</scope>
    <source>
        <tissue evidence="2">Salivary gland</tissue>
    </source>
</reference>
<keyword evidence="1" id="KW-0472">Membrane</keyword>
<keyword evidence="1" id="KW-1133">Transmembrane helix</keyword>
<feature type="transmembrane region" description="Helical" evidence="1">
    <location>
        <begin position="6"/>
        <end position="25"/>
    </location>
</feature>
<name>K9IV67_DESRO</name>
<accession>K9IV67</accession>
<proteinExistence type="evidence at transcript level"/>
<keyword evidence="1" id="KW-0812">Transmembrane</keyword>
<evidence type="ECO:0000256" key="1">
    <source>
        <dbReference type="SAM" id="Phobius"/>
    </source>
</evidence>